<reference evidence="2" key="2">
    <citation type="submission" date="2021-04" db="EMBL/GenBank/DDBJ databases">
        <authorList>
            <person name="Gilroy R."/>
        </authorList>
    </citation>
    <scope>NUCLEOTIDE SEQUENCE</scope>
    <source>
        <strain evidence="2">CHK33-7979</strain>
    </source>
</reference>
<sequence>MRACYQLLAFDSTHAAMAAERSLKTRLPVTVMPTLRQITAACGISLRIEDRDGPALDKALQDGLVPPGAYRRYRVEDGVAAPWNDETRKVEKRDGGGN</sequence>
<dbReference type="Pfam" id="PF11823">
    <property type="entry name" value="Se_S_carrier"/>
    <property type="match status" value="1"/>
</dbReference>
<proteinExistence type="predicted"/>
<evidence type="ECO:0000259" key="1">
    <source>
        <dbReference type="Pfam" id="PF11823"/>
    </source>
</evidence>
<accession>A0A9D1Z664</accession>
<dbReference type="Proteomes" id="UP000886824">
    <property type="component" value="Unassembled WGS sequence"/>
</dbReference>
<feature type="domain" description="Putative Se/S carrier protein-like" evidence="1">
    <location>
        <begin position="7"/>
        <end position="67"/>
    </location>
</feature>
<comment type="caution">
    <text evidence="2">The sequence shown here is derived from an EMBL/GenBank/DDBJ whole genome shotgun (WGS) entry which is preliminary data.</text>
</comment>
<dbReference type="EMBL" id="DXCX01000096">
    <property type="protein sequence ID" value="HIY74152.1"/>
    <property type="molecule type" value="Genomic_DNA"/>
</dbReference>
<evidence type="ECO:0000313" key="3">
    <source>
        <dbReference type="Proteomes" id="UP000886824"/>
    </source>
</evidence>
<dbReference type="InterPro" id="IPR021778">
    <property type="entry name" value="Se/S_carrier-like"/>
</dbReference>
<evidence type="ECO:0000313" key="2">
    <source>
        <dbReference type="EMBL" id="HIY74152.1"/>
    </source>
</evidence>
<name>A0A9D1Z664_9FIRM</name>
<gene>
    <name evidence="2" type="ORF">H9826_09320</name>
</gene>
<organism evidence="2 3">
    <name type="scientific">Candidatus Intestinimonas merdavium</name>
    <dbReference type="NCBI Taxonomy" id="2838622"/>
    <lineage>
        <taxon>Bacteria</taxon>
        <taxon>Bacillati</taxon>
        <taxon>Bacillota</taxon>
        <taxon>Clostridia</taxon>
        <taxon>Eubacteriales</taxon>
        <taxon>Intestinimonas</taxon>
    </lineage>
</organism>
<reference evidence="2" key="1">
    <citation type="journal article" date="2021" name="PeerJ">
        <title>Extensive microbial diversity within the chicken gut microbiome revealed by metagenomics and culture.</title>
        <authorList>
            <person name="Gilroy R."/>
            <person name="Ravi A."/>
            <person name="Getino M."/>
            <person name="Pursley I."/>
            <person name="Horton D.L."/>
            <person name="Alikhan N.F."/>
            <person name="Baker D."/>
            <person name="Gharbi K."/>
            <person name="Hall N."/>
            <person name="Watson M."/>
            <person name="Adriaenssens E.M."/>
            <person name="Foster-Nyarko E."/>
            <person name="Jarju S."/>
            <person name="Secka A."/>
            <person name="Antonio M."/>
            <person name="Oren A."/>
            <person name="Chaudhuri R.R."/>
            <person name="La Ragione R."/>
            <person name="Hildebrand F."/>
            <person name="Pallen M.J."/>
        </authorList>
    </citation>
    <scope>NUCLEOTIDE SEQUENCE</scope>
    <source>
        <strain evidence="2">CHK33-7979</strain>
    </source>
</reference>
<protein>
    <submittedName>
        <fullName evidence="2">DUF3343 domain-containing protein</fullName>
    </submittedName>
</protein>
<dbReference type="AlphaFoldDB" id="A0A9D1Z664"/>